<sequence length="500" mass="55673">MAVVWALPAVAFAVWLAVTGWWRLSDDEVGIVVKRFGRRRRDDDPKVSLYGAKGVQAAVLAPNSFEFLPKFLYDVHRVPVTHVPSGTIGVVVAKVGRPRPPGRAIAKHVECDHFQDAAAFLRAGGEQGRQQEVLVSGSYRINTRAFTVITVDRPEEMARERLTEADLTDVDVEVGEAGVVITRLGGKPDPSEVGPVVEGHEGFQLPWVFQERGGRLGVQRETLDGGGRYPLNPWFAHVVKVPTRVLILEWNREPKPGDNLDVSLEQIVLDVQGYTVRLDMKQTVQIPPEVAPELVLRFGTRGPDAQTPVQQFVQKELAPIVKSYFRRKAATYRIQEFITKYSEVSNDLADAVRQAMKPIGVRAIRTTLEEFECDQQDINDLRRDIANQEKRAELESAELAALTKREAARDQIELQRMKVREAEAELALVEIRALVKLLGPAQVATERIVRELAKAPVPQVIGGSGDMAQQLLGVMPIAQARDMLMTLLDQNPPRPRAVEE</sequence>
<reference evidence="3 4" key="1">
    <citation type="journal article" date="2019" name="Int. J. Syst. Evol. Microbiol.">
        <title>The Global Catalogue of Microorganisms (GCM) 10K type strain sequencing project: providing services to taxonomists for standard genome sequencing and annotation.</title>
        <authorList>
            <consortium name="The Broad Institute Genomics Platform"/>
            <consortium name="The Broad Institute Genome Sequencing Center for Infectious Disease"/>
            <person name="Wu L."/>
            <person name="Ma J."/>
        </authorList>
    </citation>
    <scope>NUCLEOTIDE SEQUENCE [LARGE SCALE GENOMIC DNA]</scope>
    <source>
        <strain evidence="3 4">JCM 3380</strain>
    </source>
</reference>
<feature type="domain" description="Band 7" evidence="2">
    <location>
        <begin position="172"/>
        <end position="399"/>
    </location>
</feature>
<dbReference type="InterPro" id="IPR036013">
    <property type="entry name" value="Band_7/SPFH_dom_sf"/>
</dbReference>
<dbReference type="Proteomes" id="UP001500416">
    <property type="component" value="Unassembled WGS sequence"/>
</dbReference>
<keyword evidence="4" id="KW-1185">Reference proteome</keyword>
<proteinExistence type="predicted"/>
<evidence type="ECO:0000313" key="3">
    <source>
        <dbReference type="EMBL" id="GAA0212926.1"/>
    </source>
</evidence>
<evidence type="ECO:0000256" key="1">
    <source>
        <dbReference type="SAM" id="Coils"/>
    </source>
</evidence>
<keyword evidence="1" id="KW-0175">Coiled coil</keyword>
<dbReference type="SUPFAM" id="SSF117892">
    <property type="entry name" value="Band 7/SPFH domain"/>
    <property type="match status" value="1"/>
</dbReference>
<dbReference type="Pfam" id="PF01145">
    <property type="entry name" value="Band_7"/>
    <property type="match status" value="1"/>
</dbReference>
<organism evidence="3 4">
    <name type="scientific">Saccharothrix mutabilis subsp. mutabilis</name>
    <dbReference type="NCBI Taxonomy" id="66855"/>
    <lineage>
        <taxon>Bacteria</taxon>
        <taxon>Bacillati</taxon>
        <taxon>Actinomycetota</taxon>
        <taxon>Actinomycetes</taxon>
        <taxon>Pseudonocardiales</taxon>
        <taxon>Pseudonocardiaceae</taxon>
        <taxon>Saccharothrix</taxon>
    </lineage>
</organism>
<name>A0ABN0T5J6_9PSEU</name>
<dbReference type="EMBL" id="BAAABU010000002">
    <property type="protein sequence ID" value="GAA0212926.1"/>
    <property type="molecule type" value="Genomic_DNA"/>
</dbReference>
<evidence type="ECO:0000313" key="4">
    <source>
        <dbReference type="Proteomes" id="UP001500416"/>
    </source>
</evidence>
<evidence type="ECO:0000259" key="2">
    <source>
        <dbReference type="Pfam" id="PF01145"/>
    </source>
</evidence>
<accession>A0ABN0T5J6</accession>
<protein>
    <recommendedName>
        <fullName evidence="2">Band 7 domain-containing protein</fullName>
    </recommendedName>
</protein>
<gene>
    <name evidence="3" type="ORF">GCM10010492_08380</name>
</gene>
<feature type="coiled-coil region" evidence="1">
    <location>
        <begin position="371"/>
        <end position="432"/>
    </location>
</feature>
<dbReference type="InterPro" id="IPR001107">
    <property type="entry name" value="Band_7"/>
</dbReference>
<comment type="caution">
    <text evidence="3">The sequence shown here is derived from an EMBL/GenBank/DDBJ whole genome shotgun (WGS) entry which is preliminary data.</text>
</comment>